<dbReference type="InterPro" id="IPR000086">
    <property type="entry name" value="NUDIX_hydrolase_dom"/>
</dbReference>
<keyword evidence="3" id="KW-1185">Reference proteome</keyword>
<dbReference type="CDD" id="cd03426">
    <property type="entry name" value="NUDIX_CoAse_Nudt7"/>
    <property type="match status" value="1"/>
</dbReference>
<dbReference type="GO" id="GO:0010945">
    <property type="term" value="F:coenzyme A diphosphatase activity"/>
    <property type="evidence" value="ECO:0007669"/>
    <property type="project" value="InterPro"/>
</dbReference>
<evidence type="ECO:0000259" key="1">
    <source>
        <dbReference type="PROSITE" id="PS51462"/>
    </source>
</evidence>
<dbReference type="InterPro" id="IPR015797">
    <property type="entry name" value="NUDIX_hydrolase-like_dom_sf"/>
</dbReference>
<dbReference type="HOGENOM" id="CLU_040940_2_2_1"/>
<sequence>MSAILEPLPKLSAHNEQIIQNLKNYVNPAESLADFEQKYPRNKLAAVSIILFEKDGVLRVVLTTRSKKLRAHPGQTALPGGKCEPLDQSFVATALRESNEECGLDPQSPSLQYLTQLPPFLSQWKLIVIPVVFLCTDPALIDTLSPCADEVDCIFSHPLEAILEPSLANGESLSEKGGENWPYSEDLYNITDSTWTQIRNTVYRMHRFRTSASPVKGLTSDILIMTAEIAFGKETTYTRYAPGQVTSEQMSLWAIEDYLKDGFVASAKPVGLNGQILHSREEESTR</sequence>
<evidence type="ECO:0000313" key="2">
    <source>
        <dbReference type="EMBL" id="KIM33678.1"/>
    </source>
</evidence>
<dbReference type="Gene3D" id="3.90.79.10">
    <property type="entry name" value="Nucleoside Triphosphate Pyrophosphohydrolase"/>
    <property type="match status" value="1"/>
</dbReference>
<accession>A0A0C2X6I2</accession>
<dbReference type="Pfam" id="PF00293">
    <property type="entry name" value="NUDIX"/>
    <property type="match status" value="1"/>
</dbReference>
<reference evidence="2 3" key="1">
    <citation type="submission" date="2014-04" db="EMBL/GenBank/DDBJ databases">
        <authorList>
            <consortium name="DOE Joint Genome Institute"/>
            <person name="Kuo A."/>
            <person name="Zuccaro A."/>
            <person name="Kohler A."/>
            <person name="Nagy L.G."/>
            <person name="Floudas D."/>
            <person name="Copeland A."/>
            <person name="Barry K.W."/>
            <person name="Cichocki N."/>
            <person name="Veneault-Fourrey C."/>
            <person name="LaButti K."/>
            <person name="Lindquist E.A."/>
            <person name="Lipzen A."/>
            <person name="Lundell T."/>
            <person name="Morin E."/>
            <person name="Murat C."/>
            <person name="Sun H."/>
            <person name="Tunlid A."/>
            <person name="Henrissat B."/>
            <person name="Grigoriev I.V."/>
            <person name="Hibbett D.S."/>
            <person name="Martin F."/>
            <person name="Nordberg H.P."/>
            <person name="Cantor M.N."/>
            <person name="Hua S.X."/>
        </authorList>
    </citation>
    <scope>NUCLEOTIDE SEQUENCE [LARGE SCALE GENOMIC DNA]</scope>
    <source>
        <strain evidence="2 3">MAFF 305830</strain>
    </source>
</reference>
<evidence type="ECO:0000313" key="3">
    <source>
        <dbReference type="Proteomes" id="UP000054097"/>
    </source>
</evidence>
<dbReference type="GO" id="GO:0015938">
    <property type="term" value="P:coenzyme A catabolic process"/>
    <property type="evidence" value="ECO:0007669"/>
    <property type="project" value="TreeGrafter"/>
</dbReference>
<reference evidence="3" key="2">
    <citation type="submission" date="2015-01" db="EMBL/GenBank/DDBJ databases">
        <title>Evolutionary Origins and Diversification of the Mycorrhizal Mutualists.</title>
        <authorList>
            <consortium name="DOE Joint Genome Institute"/>
            <consortium name="Mycorrhizal Genomics Consortium"/>
            <person name="Kohler A."/>
            <person name="Kuo A."/>
            <person name="Nagy L.G."/>
            <person name="Floudas D."/>
            <person name="Copeland A."/>
            <person name="Barry K.W."/>
            <person name="Cichocki N."/>
            <person name="Veneault-Fourrey C."/>
            <person name="LaButti K."/>
            <person name="Lindquist E.A."/>
            <person name="Lipzen A."/>
            <person name="Lundell T."/>
            <person name="Morin E."/>
            <person name="Murat C."/>
            <person name="Riley R."/>
            <person name="Ohm R."/>
            <person name="Sun H."/>
            <person name="Tunlid A."/>
            <person name="Henrissat B."/>
            <person name="Grigoriev I.V."/>
            <person name="Hibbett D.S."/>
            <person name="Martin F."/>
        </authorList>
    </citation>
    <scope>NUCLEOTIDE SEQUENCE [LARGE SCALE GENOMIC DNA]</scope>
    <source>
        <strain evidence="3">MAFF 305830</strain>
    </source>
</reference>
<dbReference type="Proteomes" id="UP000054097">
    <property type="component" value="Unassembled WGS sequence"/>
</dbReference>
<dbReference type="SUPFAM" id="SSF55811">
    <property type="entry name" value="Nudix"/>
    <property type="match status" value="1"/>
</dbReference>
<dbReference type="AlphaFoldDB" id="A0A0C2X6I2"/>
<organism evidence="2 3">
    <name type="scientific">Serendipita vermifera MAFF 305830</name>
    <dbReference type="NCBI Taxonomy" id="933852"/>
    <lineage>
        <taxon>Eukaryota</taxon>
        <taxon>Fungi</taxon>
        <taxon>Dikarya</taxon>
        <taxon>Basidiomycota</taxon>
        <taxon>Agaricomycotina</taxon>
        <taxon>Agaricomycetes</taxon>
        <taxon>Sebacinales</taxon>
        <taxon>Serendipitaceae</taxon>
        <taxon>Serendipita</taxon>
    </lineage>
</organism>
<dbReference type="InterPro" id="IPR045121">
    <property type="entry name" value="CoAse"/>
</dbReference>
<name>A0A0C2X6I2_SERVB</name>
<dbReference type="OrthoDB" id="10260614at2759"/>
<dbReference type="EMBL" id="KN824278">
    <property type="protein sequence ID" value="KIM33678.1"/>
    <property type="molecule type" value="Genomic_DNA"/>
</dbReference>
<dbReference type="PANTHER" id="PTHR12992">
    <property type="entry name" value="NUDIX HYDROLASE"/>
    <property type="match status" value="1"/>
</dbReference>
<dbReference type="STRING" id="933852.A0A0C2X6I2"/>
<dbReference type="PROSITE" id="PS51462">
    <property type="entry name" value="NUDIX"/>
    <property type="match status" value="1"/>
</dbReference>
<dbReference type="PANTHER" id="PTHR12992:SF45">
    <property type="entry name" value="NUDIX HYDROLASE DOMAIN-CONTAINING PROTEIN"/>
    <property type="match status" value="1"/>
</dbReference>
<protein>
    <recommendedName>
        <fullName evidence="1">Nudix hydrolase domain-containing protein</fullName>
    </recommendedName>
</protein>
<gene>
    <name evidence="2" type="ORF">M408DRAFT_19924</name>
</gene>
<feature type="domain" description="Nudix hydrolase" evidence="1">
    <location>
        <begin position="42"/>
        <end position="180"/>
    </location>
</feature>
<proteinExistence type="predicted"/>